<reference evidence="2 3" key="1">
    <citation type="journal article" date="2016" name="Nat. Commun.">
        <title>Thousands of microbial genomes shed light on interconnected biogeochemical processes in an aquifer system.</title>
        <authorList>
            <person name="Anantharaman K."/>
            <person name="Brown C.T."/>
            <person name="Hug L.A."/>
            <person name="Sharon I."/>
            <person name="Castelle C.J."/>
            <person name="Probst A.J."/>
            <person name="Thomas B.C."/>
            <person name="Singh A."/>
            <person name="Wilkins M.J."/>
            <person name="Karaoz U."/>
            <person name="Brodie E.L."/>
            <person name="Williams K.H."/>
            <person name="Hubbard S.S."/>
            <person name="Banfield J.F."/>
        </authorList>
    </citation>
    <scope>NUCLEOTIDE SEQUENCE [LARGE SCALE GENOMIC DNA]</scope>
</reference>
<dbReference type="Pfam" id="PF09997">
    <property type="entry name" value="DUF2238"/>
    <property type="match status" value="1"/>
</dbReference>
<name>A0A1F8F7D0_9BACT</name>
<protein>
    <recommendedName>
        <fullName evidence="4">VanZ-like domain-containing protein</fullName>
    </recommendedName>
</protein>
<evidence type="ECO:0000313" key="2">
    <source>
        <dbReference type="EMBL" id="OGN09025.1"/>
    </source>
</evidence>
<evidence type="ECO:0008006" key="4">
    <source>
        <dbReference type="Google" id="ProtNLM"/>
    </source>
</evidence>
<organism evidence="2 3">
    <name type="scientific">Candidatus Yanofskybacteria bacterium RIFCSPHIGHO2_02_FULL_41_11</name>
    <dbReference type="NCBI Taxonomy" id="1802675"/>
    <lineage>
        <taxon>Bacteria</taxon>
        <taxon>Candidatus Yanofskyibacteriota</taxon>
    </lineage>
</organism>
<feature type="transmembrane region" description="Helical" evidence="1">
    <location>
        <begin position="69"/>
        <end position="94"/>
    </location>
</feature>
<sequence>MINKRYLRPLICGLIVIIIGSVLATNFHIYSSIVHFDKVLHVSGGLVAAWFFGVIWGSKLSGFSNFEKFLILISLAALIGWVWELMEFIVSASWLAEFPTLHRYIYGGNLIDTIGDLPADIFGASLFALFYISRD</sequence>
<feature type="transmembrane region" description="Helical" evidence="1">
    <location>
        <begin position="114"/>
        <end position="132"/>
    </location>
</feature>
<dbReference type="EMBL" id="MGJP01000046">
    <property type="protein sequence ID" value="OGN09025.1"/>
    <property type="molecule type" value="Genomic_DNA"/>
</dbReference>
<gene>
    <name evidence="2" type="ORF">A3J46_00170</name>
</gene>
<evidence type="ECO:0000313" key="3">
    <source>
        <dbReference type="Proteomes" id="UP000177167"/>
    </source>
</evidence>
<proteinExistence type="predicted"/>
<comment type="caution">
    <text evidence="2">The sequence shown here is derived from an EMBL/GenBank/DDBJ whole genome shotgun (WGS) entry which is preliminary data.</text>
</comment>
<dbReference type="Proteomes" id="UP000177167">
    <property type="component" value="Unassembled WGS sequence"/>
</dbReference>
<keyword evidence="1" id="KW-1133">Transmembrane helix</keyword>
<feature type="transmembrane region" description="Helical" evidence="1">
    <location>
        <begin position="12"/>
        <end position="33"/>
    </location>
</feature>
<evidence type="ECO:0000256" key="1">
    <source>
        <dbReference type="SAM" id="Phobius"/>
    </source>
</evidence>
<dbReference type="AlphaFoldDB" id="A0A1F8F7D0"/>
<feature type="transmembrane region" description="Helical" evidence="1">
    <location>
        <begin position="39"/>
        <end position="57"/>
    </location>
</feature>
<accession>A0A1F8F7D0</accession>
<keyword evidence="1" id="KW-0472">Membrane</keyword>
<dbReference type="InterPro" id="IPR014509">
    <property type="entry name" value="YjdF-like"/>
</dbReference>
<keyword evidence="1" id="KW-0812">Transmembrane</keyword>